<dbReference type="SUPFAM" id="SSF111369">
    <property type="entry name" value="HlyD-like secretion proteins"/>
    <property type="match status" value="1"/>
</dbReference>
<dbReference type="PANTHER" id="PTHR30469">
    <property type="entry name" value="MULTIDRUG RESISTANCE PROTEIN MDTA"/>
    <property type="match status" value="1"/>
</dbReference>
<dbReference type="EMBL" id="CP158375">
    <property type="protein sequence ID" value="XDO97508.1"/>
    <property type="molecule type" value="Genomic_DNA"/>
</dbReference>
<accession>A0AB39KW04</accession>
<reference evidence="3" key="1">
    <citation type="submission" date="2024-06" db="EMBL/GenBank/DDBJ databases">
        <title>Caulobacter inopinatus, sp. nov.</title>
        <authorList>
            <person name="Donachie S.P."/>
        </authorList>
    </citation>
    <scope>NUCLEOTIDE SEQUENCE</scope>
    <source>
        <strain evidence="3">73W</strain>
    </source>
</reference>
<protein>
    <submittedName>
        <fullName evidence="3">Efflux RND transporter periplasmic adaptor subunit</fullName>
    </submittedName>
</protein>
<dbReference type="PROSITE" id="PS51257">
    <property type="entry name" value="PROKAR_LIPOPROTEIN"/>
    <property type="match status" value="1"/>
</dbReference>
<evidence type="ECO:0000313" key="3">
    <source>
        <dbReference type="EMBL" id="XDO97508.1"/>
    </source>
</evidence>
<dbReference type="Gene3D" id="1.10.287.470">
    <property type="entry name" value="Helix hairpin bin"/>
    <property type="match status" value="1"/>
</dbReference>
<dbReference type="Gene3D" id="2.40.50.100">
    <property type="match status" value="1"/>
</dbReference>
<sequence length="361" mass="36920">MRTLPLQGLAGVVLALGLAACGDKPVEENTPPPAVQAVTAPAGSHQAAVVATGRIERRREMTLSFRIGGVMTAMNVEAGDPVRAGQALASLDPSGVNAGQARASADVERARRDLDRDRSLYEKGFVSKQRIDDRASALKVAQAGLDAAAFDRRWARLSSPADGVVLERLAQAGEVVQPGQAVLRVADLNSPLVMRVPVPDREVTRLRVGAPAKVTLAEGGAALTGRVTRIGQQAGARTGAVDVEIELGAVPGLRSGQIATAEITAASPAGAAEPMVRIPAEAILEAQGASAHVFLIEGDVARRRPVRFGGFDGDDALVAGLPAGARIATAGAGFIGDGDKVRVIDPAALSAAPASPSKAAH</sequence>
<dbReference type="GO" id="GO:1990281">
    <property type="term" value="C:efflux pump complex"/>
    <property type="evidence" value="ECO:0007669"/>
    <property type="project" value="TreeGrafter"/>
</dbReference>
<proteinExistence type="inferred from homology"/>
<dbReference type="Pfam" id="PF25973">
    <property type="entry name" value="BSH_CzcB"/>
    <property type="match status" value="1"/>
</dbReference>
<dbReference type="PANTHER" id="PTHR30469:SF15">
    <property type="entry name" value="HLYD FAMILY OF SECRETION PROTEINS"/>
    <property type="match status" value="1"/>
</dbReference>
<name>A0AB39KW04_9CAUL</name>
<organism evidence="3">
    <name type="scientific">Caulobacter sp. 73W</name>
    <dbReference type="NCBI Taxonomy" id="3161137"/>
    <lineage>
        <taxon>Bacteria</taxon>
        <taxon>Pseudomonadati</taxon>
        <taxon>Pseudomonadota</taxon>
        <taxon>Alphaproteobacteria</taxon>
        <taxon>Caulobacterales</taxon>
        <taxon>Caulobacteraceae</taxon>
        <taxon>Caulobacter</taxon>
    </lineage>
</organism>
<dbReference type="InterPro" id="IPR006143">
    <property type="entry name" value="RND_pump_MFP"/>
</dbReference>
<dbReference type="Gene3D" id="2.40.420.20">
    <property type="match status" value="1"/>
</dbReference>
<dbReference type="RefSeq" id="WP_369060773.1">
    <property type="nucleotide sequence ID" value="NZ_CP158375.1"/>
</dbReference>
<dbReference type="NCBIfam" id="TIGR01730">
    <property type="entry name" value="RND_mfp"/>
    <property type="match status" value="1"/>
</dbReference>
<dbReference type="AlphaFoldDB" id="A0AB39KW04"/>
<dbReference type="InterPro" id="IPR058647">
    <property type="entry name" value="BSH_CzcB-like"/>
</dbReference>
<feature type="domain" description="CzcB-like barrel-sandwich hybrid" evidence="2">
    <location>
        <begin position="63"/>
        <end position="187"/>
    </location>
</feature>
<dbReference type="GO" id="GO:0015562">
    <property type="term" value="F:efflux transmembrane transporter activity"/>
    <property type="evidence" value="ECO:0007669"/>
    <property type="project" value="TreeGrafter"/>
</dbReference>
<evidence type="ECO:0000256" key="1">
    <source>
        <dbReference type="ARBA" id="ARBA00009477"/>
    </source>
</evidence>
<evidence type="ECO:0000259" key="2">
    <source>
        <dbReference type="Pfam" id="PF25973"/>
    </source>
</evidence>
<comment type="similarity">
    <text evidence="1">Belongs to the membrane fusion protein (MFP) (TC 8.A.1) family.</text>
</comment>
<gene>
    <name evidence="3" type="ORF">ABOZ73_03550</name>
</gene>